<evidence type="ECO:0000313" key="2">
    <source>
        <dbReference type="EMBL" id="SHF09931.1"/>
    </source>
</evidence>
<evidence type="ECO:0000256" key="1">
    <source>
        <dbReference type="SAM" id="Phobius"/>
    </source>
</evidence>
<dbReference type="EMBL" id="FQTV01000005">
    <property type="protein sequence ID" value="SHF09931.1"/>
    <property type="molecule type" value="Genomic_DNA"/>
</dbReference>
<organism evidence="2 3">
    <name type="scientific">Bacteroides luti</name>
    <dbReference type="NCBI Taxonomy" id="1297750"/>
    <lineage>
        <taxon>Bacteria</taxon>
        <taxon>Pseudomonadati</taxon>
        <taxon>Bacteroidota</taxon>
        <taxon>Bacteroidia</taxon>
        <taxon>Bacteroidales</taxon>
        <taxon>Bacteroidaceae</taxon>
        <taxon>Bacteroides</taxon>
    </lineage>
</organism>
<keyword evidence="3" id="KW-1185">Reference proteome</keyword>
<reference evidence="2 3" key="1">
    <citation type="submission" date="2016-11" db="EMBL/GenBank/DDBJ databases">
        <authorList>
            <person name="Jaros S."/>
            <person name="Januszkiewicz K."/>
            <person name="Wedrychowicz H."/>
        </authorList>
    </citation>
    <scope>NUCLEOTIDE SEQUENCE [LARGE SCALE GENOMIC DNA]</scope>
    <source>
        <strain evidence="2 3">DSM 26991</strain>
    </source>
</reference>
<gene>
    <name evidence="2" type="ORF">SAMN05444405_10599</name>
</gene>
<feature type="transmembrane region" description="Helical" evidence="1">
    <location>
        <begin position="20"/>
        <end position="43"/>
    </location>
</feature>
<keyword evidence="1" id="KW-0472">Membrane</keyword>
<dbReference type="Proteomes" id="UP000184509">
    <property type="component" value="Unassembled WGS sequence"/>
</dbReference>
<proteinExistence type="predicted"/>
<keyword evidence="1" id="KW-1133">Transmembrane helix</keyword>
<protein>
    <submittedName>
        <fullName evidence="2">Uncharacterized protein</fullName>
    </submittedName>
</protein>
<name>A0A1M4YVW3_9BACE</name>
<dbReference type="AlphaFoldDB" id="A0A1M4YVW3"/>
<keyword evidence="1" id="KW-0812">Transmembrane</keyword>
<accession>A0A1M4YVW3</accession>
<dbReference type="STRING" id="1297750.SAMN05444405_10599"/>
<evidence type="ECO:0000313" key="3">
    <source>
        <dbReference type="Proteomes" id="UP000184509"/>
    </source>
</evidence>
<sequence length="46" mass="5503">MSINHRLFHEEEYKGRARNYNFLIMNALTMNVAFEVLLLATFMCCF</sequence>